<proteinExistence type="predicted"/>
<organism evidence="1 2">
    <name type="scientific">Mycetohabitans rhizoxinica (strain DSM 19002 / CIP 109453 / HKI 454)</name>
    <name type="common">Paraburkholderia rhizoxinica</name>
    <dbReference type="NCBI Taxonomy" id="882378"/>
    <lineage>
        <taxon>Bacteria</taxon>
        <taxon>Pseudomonadati</taxon>
        <taxon>Pseudomonadota</taxon>
        <taxon>Betaproteobacteria</taxon>
        <taxon>Burkholderiales</taxon>
        <taxon>Burkholderiaceae</taxon>
        <taxon>Mycetohabitans</taxon>
    </lineage>
</organism>
<dbReference type="KEGG" id="brh:RBRH_04064"/>
<dbReference type="eggNOG" id="ENOG503173U">
    <property type="taxonomic scope" value="Bacteria"/>
</dbReference>
<accession>E5AKM8</accession>
<gene>
    <name evidence="1" type="ordered locus">RBRH_04064</name>
</gene>
<sequence length="79" mass="8856">MPKKGVCMATLAATPLVMPFDPASLPMEKRCEYLHKLWSADVDPFVFVGIARRLGYGLCCHWDITADMPLLAPDLRILH</sequence>
<dbReference type="EMBL" id="FR687359">
    <property type="protein sequence ID" value="CBW73700.1"/>
    <property type="molecule type" value="Genomic_DNA"/>
</dbReference>
<evidence type="ECO:0000313" key="1">
    <source>
        <dbReference type="EMBL" id="CBW73700.1"/>
    </source>
</evidence>
<dbReference type="STRING" id="882378.RBRH_04064"/>
<protein>
    <submittedName>
        <fullName evidence="1">Uncharacterized protein</fullName>
    </submittedName>
</protein>
<dbReference type="Proteomes" id="UP000007437">
    <property type="component" value="Chromosome"/>
</dbReference>
<dbReference type="AlphaFoldDB" id="E5AKM8"/>
<reference evidence="1 2" key="1">
    <citation type="journal article" date="2011" name="J. Bacteriol.">
        <title>Complete genome sequence of Burkholderia rhizoxinica, an endosymbiont of Rhizopus microsporus.</title>
        <authorList>
            <person name="Lackner G."/>
            <person name="Moebius N."/>
            <person name="Partida-Martinez L."/>
            <person name="Hertweck C."/>
        </authorList>
    </citation>
    <scope>NUCLEOTIDE SEQUENCE [LARGE SCALE GENOMIC DNA]</scope>
    <source>
        <strain evidence="2">DSM 19002 / CIP 109453 / HKI 454</strain>
    </source>
</reference>
<evidence type="ECO:0000313" key="2">
    <source>
        <dbReference type="Proteomes" id="UP000007437"/>
    </source>
</evidence>
<name>E5AKM8_MYCRK</name>
<dbReference type="HOGENOM" id="CLU_2714627_0_0_4"/>